<keyword evidence="4" id="KW-1133">Transmembrane helix</keyword>
<dbReference type="PROSITE" id="PS50109">
    <property type="entry name" value="HIS_KIN"/>
    <property type="match status" value="1"/>
</dbReference>
<protein>
    <recommendedName>
        <fullName evidence="2">histidine kinase</fullName>
        <ecNumber evidence="2">2.7.13.3</ecNumber>
    </recommendedName>
</protein>
<dbReference type="Pfam" id="PF00512">
    <property type="entry name" value="HisKA"/>
    <property type="match status" value="1"/>
</dbReference>
<dbReference type="Gene3D" id="3.30.565.10">
    <property type="entry name" value="Histidine kinase-like ATPase, C-terminal domain"/>
    <property type="match status" value="1"/>
</dbReference>
<reference evidence="6 7" key="1">
    <citation type="submission" date="2011-07" db="EMBL/GenBank/DDBJ databases">
        <title>The complete genome of chromosome of Emticicia oligotrophica DSM 17448.</title>
        <authorList>
            <consortium name="US DOE Joint Genome Institute (JGI-PGF)"/>
            <person name="Lucas S."/>
            <person name="Han J."/>
            <person name="Lapidus A."/>
            <person name="Bruce D."/>
            <person name="Goodwin L."/>
            <person name="Pitluck S."/>
            <person name="Peters L."/>
            <person name="Kyrpides N."/>
            <person name="Mavromatis K."/>
            <person name="Ivanova N."/>
            <person name="Ovchinnikova G."/>
            <person name="Teshima H."/>
            <person name="Detter J.C."/>
            <person name="Tapia R."/>
            <person name="Han C."/>
            <person name="Land M."/>
            <person name="Hauser L."/>
            <person name="Markowitz V."/>
            <person name="Cheng J.-F."/>
            <person name="Hugenholtz P."/>
            <person name="Woyke T."/>
            <person name="Wu D."/>
            <person name="Tindall B."/>
            <person name="Pomrenke H."/>
            <person name="Brambilla E."/>
            <person name="Klenk H.-P."/>
            <person name="Eisen J.A."/>
        </authorList>
    </citation>
    <scope>NUCLEOTIDE SEQUENCE [LARGE SCALE GENOMIC DNA]</scope>
    <source>
        <strain evidence="6 7">DSM 17448</strain>
    </source>
</reference>
<feature type="transmembrane region" description="Helical" evidence="4">
    <location>
        <begin position="91"/>
        <end position="115"/>
    </location>
</feature>
<dbReference type="Pfam" id="PF02518">
    <property type="entry name" value="HATPase_c"/>
    <property type="match status" value="1"/>
</dbReference>
<evidence type="ECO:0000256" key="4">
    <source>
        <dbReference type="SAM" id="Phobius"/>
    </source>
</evidence>
<evidence type="ECO:0000313" key="6">
    <source>
        <dbReference type="EMBL" id="AFK04395.1"/>
    </source>
</evidence>
<dbReference type="CDD" id="cd00082">
    <property type="entry name" value="HisKA"/>
    <property type="match status" value="1"/>
</dbReference>
<feature type="transmembrane region" description="Helical" evidence="4">
    <location>
        <begin position="127"/>
        <end position="144"/>
    </location>
</feature>
<dbReference type="InterPro" id="IPR003661">
    <property type="entry name" value="HisK_dim/P_dom"/>
</dbReference>
<keyword evidence="7" id="KW-1185">Reference proteome</keyword>
<dbReference type="PRINTS" id="PR00344">
    <property type="entry name" value="BCTRLSENSOR"/>
</dbReference>
<dbReference type="SUPFAM" id="SSF47384">
    <property type="entry name" value="Homodimeric domain of signal transducing histidine kinase"/>
    <property type="match status" value="1"/>
</dbReference>
<dbReference type="SMART" id="SM00387">
    <property type="entry name" value="HATPase_c"/>
    <property type="match status" value="1"/>
</dbReference>
<dbReference type="InterPro" id="IPR003594">
    <property type="entry name" value="HATPase_dom"/>
</dbReference>
<dbReference type="SMART" id="SM00388">
    <property type="entry name" value="HisKA"/>
    <property type="match status" value="1"/>
</dbReference>
<dbReference type="GO" id="GO:0016301">
    <property type="term" value="F:kinase activity"/>
    <property type="evidence" value="ECO:0007669"/>
    <property type="project" value="UniProtKB-KW"/>
</dbReference>
<evidence type="ECO:0000256" key="1">
    <source>
        <dbReference type="ARBA" id="ARBA00000085"/>
    </source>
</evidence>
<dbReference type="Proteomes" id="UP000002875">
    <property type="component" value="Chromosome"/>
</dbReference>
<name>A0ABM5N4P6_EMTOG</name>
<feature type="domain" description="Histidine kinase" evidence="5">
    <location>
        <begin position="222"/>
        <end position="469"/>
    </location>
</feature>
<sequence>MINSVFQFFIPAHYYNDPEELRQAKFSISVYLITGISLFIYVGFGDLLGSPVIGYANLIQAIMNVLISFLFRANVPLRTCVLMYSTSGTIYLTFIAYLGGGLMAPSAFGLILTPIYNLLLTNSWRSGLVWFGIIIAIVCGMAYYESYYGSLVVNFDSLHKYQHGFLSMVGIFINLFVLILVFEYQKNLAFKKLKKINDELHATQAQLIQKEKLASLGELTAGIAHEIQNPLNFVNNFSELSVDLAKDLIEEIKRPVLDIEYIDELLTDLTQNQEKINHHGKRASSIVKGMLEHSRTSTGEKELTDMNVLCEEYLRLSYHGMRAKDKSFQTDFKTEFEINLPKISVVPQDIGRVLLNLFNNSFYAVNQRAIEIGHALSQPSSKYKPAVIVSTKKRGNFIEIIVRDNGTGMSESIQAKIFQPFFTTKPTGEGTGLGLSLSYEIITKGHSGVLDVESIVGEGTTFIIKLPYI</sequence>
<feature type="transmembrane region" description="Helical" evidence="4">
    <location>
        <begin position="164"/>
        <end position="184"/>
    </location>
</feature>
<feature type="transmembrane region" description="Helical" evidence="4">
    <location>
        <begin position="52"/>
        <end position="71"/>
    </location>
</feature>
<evidence type="ECO:0000313" key="7">
    <source>
        <dbReference type="Proteomes" id="UP000002875"/>
    </source>
</evidence>
<organism evidence="6 7">
    <name type="scientific">Emticicia oligotrophica (strain DSM 17448 / CIP 109782 / MTCC 6937 / GPTSA100-15)</name>
    <dbReference type="NCBI Taxonomy" id="929562"/>
    <lineage>
        <taxon>Bacteria</taxon>
        <taxon>Pseudomonadati</taxon>
        <taxon>Bacteroidota</taxon>
        <taxon>Cytophagia</taxon>
        <taxon>Cytophagales</taxon>
        <taxon>Leadbetterellaceae</taxon>
        <taxon>Emticicia</taxon>
    </lineage>
</organism>
<keyword evidence="3" id="KW-0597">Phosphoprotein</keyword>
<dbReference type="InterPro" id="IPR036097">
    <property type="entry name" value="HisK_dim/P_sf"/>
</dbReference>
<dbReference type="PANTHER" id="PTHR43065:SF42">
    <property type="entry name" value="TWO-COMPONENT SENSOR PPRA"/>
    <property type="match status" value="1"/>
</dbReference>
<dbReference type="SUPFAM" id="SSF55874">
    <property type="entry name" value="ATPase domain of HSP90 chaperone/DNA topoisomerase II/histidine kinase"/>
    <property type="match status" value="1"/>
</dbReference>
<evidence type="ECO:0000256" key="2">
    <source>
        <dbReference type="ARBA" id="ARBA00012438"/>
    </source>
</evidence>
<dbReference type="PANTHER" id="PTHR43065">
    <property type="entry name" value="SENSOR HISTIDINE KINASE"/>
    <property type="match status" value="1"/>
</dbReference>
<dbReference type="InterPro" id="IPR036890">
    <property type="entry name" value="HATPase_C_sf"/>
</dbReference>
<gene>
    <name evidence="6" type="ordered locus">Emtol_3266</name>
</gene>
<keyword evidence="6" id="KW-0418">Kinase</keyword>
<dbReference type="RefSeq" id="WP_015030089.1">
    <property type="nucleotide sequence ID" value="NC_018748.1"/>
</dbReference>
<keyword evidence="6" id="KW-0808">Transferase</keyword>
<keyword evidence="4" id="KW-0472">Membrane</keyword>
<comment type="catalytic activity">
    <reaction evidence="1">
        <text>ATP + protein L-histidine = ADP + protein N-phospho-L-histidine.</text>
        <dbReference type="EC" id="2.7.13.3"/>
    </reaction>
</comment>
<dbReference type="InterPro" id="IPR005467">
    <property type="entry name" value="His_kinase_dom"/>
</dbReference>
<evidence type="ECO:0000259" key="5">
    <source>
        <dbReference type="PROSITE" id="PS50109"/>
    </source>
</evidence>
<dbReference type="EMBL" id="CP002961">
    <property type="protein sequence ID" value="AFK04395.1"/>
    <property type="molecule type" value="Genomic_DNA"/>
</dbReference>
<dbReference type="EC" id="2.7.13.3" evidence="2"/>
<dbReference type="InterPro" id="IPR004358">
    <property type="entry name" value="Sig_transdc_His_kin-like_C"/>
</dbReference>
<keyword evidence="4" id="KW-0812">Transmembrane</keyword>
<accession>A0ABM5N4P6</accession>
<dbReference type="Gene3D" id="1.10.287.130">
    <property type="match status" value="1"/>
</dbReference>
<evidence type="ECO:0000256" key="3">
    <source>
        <dbReference type="ARBA" id="ARBA00022553"/>
    </source>
</evidence>
<proteinExistence type="predicted"/>
<feature type="transmembrane region" description="Helical" evidence="4">
    <location>
        <begin position="26"/>
        <end position="45"/>
    </location>
</feature>